<organism evidence="8">
    <name type="scientific">freshwater metagenome</name>
    <dbReference type="NCBI Taxonomy" id="449393"/>
    <lineage>
        <taxon>unclassified sequences</taxon>
        <taxon>metagenomes</taxon>
        <taxon>ecological metagenomes</taxon>
    </lineage>
</organism>
<evidence type="ECO:0000256" key="4">
    <source>
        <dbReference type="ARBA" id="ARBA00023172"/>
    </source>
</evidence>
<keyword evidence="6" id="KW-1160">Virus entry into host cell</keyword>
<keyword evidence="4" id="KW-0233">DNA recombination</keyword>
<dbReference type="GO" id="GO:0044826">
    <property type="term" value="P:viral genome integration into host DNA"/>
    <property type="evidence" value="ECO:0007669"/>
    <property type="project" value="UniProtKB-KW"/>
</dbReference>
<proteinExistence type="inferred from homology"/>
<dbReference type="InterPro" id="IPR038488">
    <property type="entry name" value="Integrase_DNA-bd_sf"/>
</dbReference>
<dbReference type="InterPro" id="IPR050808">
    <property type="entry name" value="Phage_Integrase"/>
</dbReference>
<dbReference type="PROSITE" id="PS51898">
    <property type="entry name" value="TYR_RECOMBINASE"/>
    <property type="match status" value="1"/>
</dbReference>
<name>A0A6J6YBA8_9ZZZZ</name>
<evidence type="ECO:0000256" key="6">
    <source>
        <dbReference type="ARBA" id="ARBA00023296"/>
    </source>
</evidence>
<dbReference type="AlphaFoldDB" id="A0A6J6YBA8"/>
<evidence type="ECO:0000256" key="1">
    <source>
        <dbReference type="ARBA" id="ARBA00008857"/>
    </source>
</evidence>
<dbReference type="InterPro" id="IPR025166">
    <property type="entry name" value="Integrase_DNA_bind_dom"/>
</dbReference>
<evidence type="ECO:0000259" key="7">
    <source>
        <dbReference type="PROSITE" id="PS51898"/>
    </source>
</evidence>
<reference evidence="8" key="1">
    <citation type="submission" date="2020-05" db="EMBL/GenBank/DDBJ databases">
        <authorList>
            <person name="Chiriac C."/>
            <person name="Salcher M."/>
            <person name="Ghai R."/>
            <person name="Kavagutti S V."/>
        </authorList>
    </citation>
    <scope>NUCLEOTIDE SEQUENCE</scope>
</reference>
<dbReference type="Pfam" id="PF13356">
    <property type="entry name" value="Arm-DNA-bind_3"/>
    <property type="match status" value="1"/>
</dbReference>
<dbReference type="PANTHER" id="PTHR30629">
    <property type="entry name" value="PROPHAGE INTEGRASE"/>
    <property type="match status" value="1"/>
</dbReference>
<evidence type="ECO:0000256" key="3">
    <source>
        <dbReference type="ARBA" id="ARBA00023125"/>
    </source>
</evidence>
<dbReference type="InterPro" id="IPR002104">
    <property type="entry name" value="Integrase_catalytic"/>
</dbReference>
<evidence type="ECO:0000256" key="2">
    <source>
        <dbReference type="ARBA" id="ARBA00022908"/>
    </source>
</evidence>
<sequence>MRFTDKYLQGIKPKLVDYRVFEKGTDKGFGIKITAAGAISFFMQYAFDGKRRFYNLGRYPSVSLADARERCRETRLIIDKGIDPQSAGKEVAIGSVKDLLDNYINNMELTGKKTSQEVKYRVTKDCANLFDLPANTITPIHIRNILHTIIKRGSEVEANRVRAYLHRMFVLGIHHDHDPKMMSNKFIFNLSINPVDAVPKNQAAESIGDRALSFAEIKLLWNDTTLSPQFSIAVKLLLLYGGRSSEVIEATKEELDFKAMVWALPPTRTKNKKWLLLPITPLAKQLFDDLWPYTRNSPFLFPGRYSDDKPINQTSLGHAISKITCIDKFIPRDLRRTVKTRMGEIGIEKSMRDRIQNHALNDVSSTHYDRYDYLIEKRNAILKWEKSLIELESTL</sequence>
<dbReference type="PANTHER" id="PTHR30629:SF2">
    <property type="entry name" value="PROPHAGE INTEGRASE INTS-RELATED"/>
    <property type="match status" value="1"/>
</dbReference>
<protein>
    <submittedName>
        <fullName evidence="8">Unannotated protein</fullName>
    </submittedName>
</protein>
<dbReference type="Gene3D" id="3.30.160.390">
    <property type="entry name" value="Integrase, DNA-binding domain"/>
    <property type="match status" value="1"/>
</dbReference>
<keyword evidence="5" id="KW-1179">Viral genome integration</keyword>
<keyword evidence="2" id="KW-0229">DNA integration</keyword>
<dbReference type="InterPro" id="IPR013762">
    <property type="entry name" value="Integrase-like_cat_sf"/>
</dbReference>
<dbReference type="EMBL" id="CAFAAL010000064">
    <property type="protein sequence ID" value="CAB4804506.1"/>
    <property type="molecule type" value="Genomic_DNA"/>
</dbReference>
<evidence type="ECO:0000313" key="8">
    <source>
        <dbReference type="EMBL" id="CAB4804506.1"/>
    </source>
</evidence>
<dbReference type="CDD" id="cd00801">
    <property type="entry name" value="INT_P4_C"/>
    <property type="match status" value="1"/>
</dbReference>
<dbReference type="GO" id="GO:0006310">
    <property type="term" value="P:DNA recombination"/>
    <property type="evidence" value="ECO:0007669"/>
    <property type="project" value="UniProtKB-KW"/>
</dbReference>
<dbReference type="GO" id="GO:0075713">
    <property type="term" value="P:establishment of integrated proviral latency"/>
    <property type="evidence" value="ECO:0007669"/>
    <property type="project" value="UniProtKB-KW"/>
</dbReference>
<dbReference type="GO" id="GO:0015074">
    <property type="term" value="P:DNA integration"/>
    <property type="evidence" value="ECO:0007669"/>
    <property type="project" value="UniProtKB-KW"/>
</dbReference>
<accession>A0A6J6YBA8</accession>
<dbReference type="Gene3D" id="1.10.443.10">
    <property type="entry name" value="Intergrase catalytic core"/>
    <property type="match status" value="1"/>
</dbReference>
<dbReference type="Pfam" id="PF00589">
    <property type="entry name" value="Phage_integrase"/>
    <property type="match status" value="1"/>
</dbReference>
<gene>
    <name evidence="8" type="ORF">UFOPK3004_00860</name>
</gene>
<keyword evidence="3" id="KW-0238">DNA-binding</keyword>
<dbReference type="GO" id="GO:0003677">
    <property type="term" value="F:DNA binding"/>
    <property type="evidence" value="ECO:0007669"/>
    <property type="project" value="UniProtKB-KW"/>
</dbReference>
<dbReference type="InterPro" id="IPR010998">
    <property type="entry name" value="Integrase_recombinase_N"/>
</dbReference>
<evidence type="ECO:0000256" key="5">
    <source>
        <dbReference type="ARBA" id="ARBA00023195"/>
    </source>
</evidence>
<comment type="similarity">
    <text evidence="1">Belongs to the 'phage' integrase family.</text>
</comment>
<dbReference type="GO" id="GO:0046718">
    <property type="term" value="P:symbiont entry into host cell"/>
    <property type="evidence" value="ECO:0007669"/>
    <property type="project" value="UniProtKB-KW"/>
</dbReference>
<feature type="domain" description="Tyr recombinase" evidence="7">
    <location>
        <begin position="207"/>
        <end position="382"/>
    </location>
</feature>
<dbReference type="Gene3D" id="1.10.150.130">
    <property type="match status" value="1"/>
</dbReference>
<dbReference type="InterPro" id="IPR011010">
    <property type="entry name" value="DNA_brk_join_enz"/>
</dbReference>
<dbReference type="SUPFAM" id="SSF56349">
    <property type="entry name" value="DNA breaking-rejoining enzymes"/>
    <property type="match status" value="1"/>
</dbReference>